<feature type="transmembrane region" description="Helical" evidence="7">
    <location>
        <begin position="205"/>
        <end position="224"/>
    </location>
</feature>
<evidence type="ECO:0000313" key="9">
    <source>
        <dbReference type="Proteomes" id="UP000694546"/>
    </source>
</evidence>
<dbReference type="Proteomes" id="UP000694546">
    <property type="component" value="Chromosome 21"/>
</dbReference>
<evidence type="ECO:0000256" key="4">
    <source>
        <dbReference type="ARBA" id="ARBA00022989"/>
    </source>
</evidence>
<evidence type="ECO:0000256" key="3">
    <source>
        <dbReference type="ARBA" id="ARBA00022692"/>
    </source>
</evidence>
<sequence>MAVSGARQRFTHFLSEAKRCRSRPRPPVPASQVPILFREPYILSGYRPVGQAWSCYVLSLFQRHNESVNVWTHLLAAAALLLRWGAEPPWPAGPPGAPGLPEQPLGLYVGSALCYLCCSVAAHLLQSRSELAHYCLFFLDYVGVAVYQYGCALGHYFYGSEAAWRAGPPGPAFLPGAALLAWLSCAACCFAKSYWRRPYPPARRVCTLIPAGLAYLLISSPLLHRLGAAGPWGPGLRLHAAHMALFLLSVLFFSCPVPERFLPGRCDFLGQGHQVFHVLLALCSFTQLEALLVDARRQGPGAFGEEEVLRACLLLPLVAGCCLLTALLAGRHKHRQLLAESGGGRLGELSLAEVTRD</sequence>
<feature type="binding site" evidence="6">
    <location>
        <position position="277"/>
    </location>
    <ligand>
        <name>Zn(2+)</name>
        <dbReference type="ChEBI" id="CHEBI:29105"/>
    </ligand>
</feature>
<feature type="transmembrane region" description="Helical" evidence="7">
    <location>
        <begin position="137"/>
        <end position="158"/>
    </location>
</feature>
<dbReference type="Ensembl" id="ENSGMOT00000034570.1">
    <property type="protein sequence ID" value="ENSGMOP00000028673.1"/>
    <property type="gene ID" value="ENSGMOG00000029479.1"/>
</dbReference>
<keyword evidence="9" id="KW-1185">Reference proteome</keyword>
<dbReference type="GO" id="GO:0046872">
    <property type="term" value="F:metal ion binding"/>
    <property type="evidence" value="ECO:0007669"/>
    <property type="project" value="UniProtKB-KW"/>
</dbReference>
<evidence type="ECO:0000313" key="8">
    <source>
        <dbReference type="Ensembl" id="ENSGMOP00000028673.1"/>
    </source>
</evidence>
<dbReference type="GeneTree" id="ENSGT00940000159860"/>
<evidence type="ECO:0000256" key="2">
    <source>
        <dbReference type="ARBA" id="ARBA00007018"/>
    </source>
</evidence>
<dbReference type="GO" id="GO:0005886">
    <property type="term" value="C:plasma membrane"/>
    <property type="evidence" value="ECO:0007669"/>
    <property type="project" value="TreeGrafter"/>
</dbReference>
<dbReference type="RefSeq" id="XP_030201547.1">
    <property type="nucleotide sequence ID" value="XM_030345687.1"/>
</dbReference>
<organism evidence="8 9">
    <name type="scientific">Gadus morhua</name>
    <name type="common">Atlantic cod</name>
    <dbReference type="NCBI Taxonomy" id="8049"/>
    <lineage>
        <taxon>Eukaryota</taxon>
        <taxon>Metazoa</taxon>
        <taxon>Chordata</taxon>
        <taxon>Craniata</taxon>
        <taxon>Vertebrata</taxon>
        <taxon>Euteleostomi</taxon>
        <taxon>Actinopterygii</taxon>
        <taxon>Neopterygii</taxon>
        <taxon>Teleostei</taxon>
        <taxon>Neoteleostei</taxon>
        <taxon>Acanthomorphata</taxon>
        <taxon>Zeiogadaria</taxon>
        <taxon>Gadariae</taxon>
        <taxon>Gadiformes</taxon>
        <taxon>Gadoidei</taxon>
        <taxon>Gadidae</taxon>
        <taxon>Gadus</taxon>
    </lineage>
</organism>
<dbReference type="GO" id="GO:0003707">
    <property type="term" value="F:nuclear steroid receptor activity"/>
    <property type="evidence" value="ECO:0007669"/>
    <property type="project" value="TreeGrafter"/>
</dbReference>
<dbReference type="PANTHER" id="PTHR20855">
    <property type="entry name" value="ADIPOR/PROGESTIN RECEPTOR-RELATED"/>
    <property type="match status" value="1"/>
</dbReference>
<keyword evidence="4 7" id="KW-1133">Transmembrane helix</keyword>
<reference evidence="8" key="2">
    <citation type="submission" date="2025-09" db="UniProtKB">
        <authorList>
            <consortium name="Ensembl"/>
        </authorList>
    </citation>
    <scope>IDENTIFICATION</scope>
</reference>
<dbReference type="OrthoDB" id="535992at2759"/>
<evidence type="ECO:0000256" key="6">
    <source>
        <dbReference type="PIRSR" id="PIRSR604254-1"/>
    </source>
</evidence>
<feature type="transmembrane region" description="Helical" evidence="7">
    <location>
        <begin position="308"/>
        <end position="329"/>
    </location>
</feature>
<dbReference type="AlphaFoldDB" id="A0A8C5AAJ1"/>
<protein>
    <submittedName>
        <fullName evidence="8">Progestin and adipoQ receptor family member VIII</fullName>
    </submittedName>
</protein>
<comment type="similarity">
    <text evidence="2">Belongs to the ADIPOR family.</text>
</comment>
<evidence type="ECO:0000256" key="1">
    <source>
        <dbReference type="ARBA" id="ARBA00004141"/>
    </source>
</evidence>
<accession>A0A8C5AAJ1</accession>
<gene>
    <name evidence="8" type="primary">LOC115534598</name>
</gene>
<keyword evidence="3 7" id="KW-0812">Transmembrane</keyword>
<feature type="transmembrane region" description="Helical" evidence="7">
    <location>
        <begin position="170"/>
        <end position="193"/>
    </location>
</feature>
<keyword evidence="5 7" id="KW-0472">Membrane</keyword>
<feature type="binding site" evidence="6">
    <location>
        <position position="273"/>
    </location>
    <ligand>
        <name>Zn(2+)</name>
        <dbReference type="ChEBI" id="CHEBI:29105"/>
    </ligand>
</feature>
<dbReference type="GeneID" id="115534598"/>
<keyword evidence="6" id="KW-0862">Zinc</keyword>
<evidence type="ECO:0000256" key="5">
    <source>
        <dbReference type="ARBA" id="ARBA00023136"/>
    </source>
</evidence>
<dbReference type="Pfam" id="PF03006">
    <property type="entry name" value="HlyIII"/>
    <property type="match status" value="1"/>
</dbReference>
<feature type="transmembrane region" description="Helical" evidence="7">
    <location>
        <begin position="236"/>
        <end position="254"/>
    </location>
</feature>
<dbReference type="GO" id="GO:0005496">
    <property type="term" value="F:steroid binding"/>
    <property type="evidence" value="ECO:0007669"/>
    <property type="project" value="TreeGrafter"/>
</dbReference>
<feature type="transmembrane region" description="Helical" evidence="7">
    <location>
        <begin position="275"/>
        <end position="293"/>
    </location>
</feature>
<feature type="binding site" evidence="6">
    <location>
        <position position="123"/>
    </location>
    <ligand>
        <name>Zn(2+)</name>
        <dbReference type="ChEBI" id="CHEBI:29105"/>
    </ligand>
</feature>
<dbReference type="PANTHER" id="PTHR20855:SF22">
    <property type="entry name" value="MEMBRANE PROGESTIN RECEPTOR BETA"/>
    <property type="match status" value="1"/>
</dbReference>
<reference evidence="8" key="1">
    <citation type="submission" date="2025-08" db="UniProtKB">
        <authorList>
            <consortium name="Ensembl"/>
        </authorList>
    </citation>
    <scope>IDENTIFICATION</scope>
</reference>
<proteinExistence type="inferred from homology"/>
<keyword evidence="6" id="KW-0479">Metal-binding</keyword>
<comment type="subcellular location">
    <subcellularLocation>
        <location evidence="1">Membrane</location>
        <topology evidence="1">Multi-pass membrane protein</topology>
    </subcellularLocation>
</comment>
<name>A0A8C5AAJ1_GADMO</name>
<dbReference type="OMA" id="QYGCSLG"/>
<evidence type="ECO:0000256" key="7">
    <source>
        <dbReference type="SAM" id="Phobius"/>
    </source>
</evidence>
<dbReference type="InterPro" id="IPR004254">
    <property type="entry name" value="AdipoR/HlyIII-related"/>
</dbReference>